<dbReference type="AlphaFoldDB" id="A0A371B5S2"/>
<organism evidence="1 2">
    <name type="scientific">Sphingorhabdus pulchriflava</name>
    <dbReference type="NCBI Taxonomy" id="2292257"/>
    <lineage>
        <taxon>Bacteria</taxon>
        <taxon>Pseudomonadati</taxon>
        <taxon>Pseudomonadota</taxon>
        <taxon>Alphaproteobacteria</taxon>
        <taxon>Sphingomonadales</taxon>
        <taxon>Sphingomonadaceae</taxon>
        <taxon>Sphingorhabdus</taxon>
    </lineage>
</organism>
<evidence type="ECO:0000313" key="2">
    <source>
        <dbReference type="Proteomes" id="UP000263833"/>
    </source>
</evidence>
<dbReference type="OrthoDB" id="9806524at2"/>
<dbReference type="Proteomes" id="UP000263833">
    <property type="component" value="Unassembled WGS sequence"/>
</dbReference>
<proteinExistence type="predicted"/>
<comment type="caution">
    <text evidence="1">The sequence shown here is derived from an EMBL/GenBank/DDBJ whole genome shotgun (WGS) entry which is preliminary data.</text>
</comment>
<protein>
    <submittedName>
        <fullName evidence="1">Multidrug transporter</fullName>
    </submittedName>
</protein>
<gene>
    <name evidence="1" type="ORF">DXH95_13380</name>
</gene>
<dbReference type="InterPro" id="IPR010836">
    <property type="entry name" value="SapC"/>
</dbReference>
<evidence type="ECO:0000313" key="1">
    <source>
        <dbReference type="EMBL" id="RDV02904.1"/>
    </source>
</evidence>
<name>A0A371B5S2_9SPHN</name>
<dbReference type="EMBL" id="QRGP01000002">
    <property type="protein sequence ID" value="RDV02904.1"/>
    <property type="molecule type" value="Genomic_DNA"/>
</dbReference>
<keyword evidence="2" id="KW-1185">Reference proteome</keyword>
<accession>A0A371B5S2</accession>
<reference evidence="2" key="1">
    <citation type="submission" date="2018-08" db="EMBL/GenBank/DDBJ databases">
        <authorList>
            <person name="Kim S.-J."/>
            <person name="Jung G.-Y."/>
        </authorList>
    </citation>
    <scope>NUCLEOTIDE SEQUENCE [LARGE SCALE GENOMIC DNA]</scope>
    <source>
        <strain evidence="2">GY_G</strain>
    </source>
</reference>
<dbReference type="RefSeq" id="WP_115550008.1">
    <property type="nucleotide sequence ID" value="NZ_QRGP01000002.1"/>
</dbReference>
<dbReference type="Pfam" id="PF07277">
    <property type="entry name" value="SapC"/>
    <property type="match status" value="1"/>
</dbReference>
<sequence>MATQPAAQGLPLFYKDLVPLNSNEHANFKSRQIDNATFMQGQHAIPLTVEEFVSASRYYPIIFSAGDNPVPLALMGMNEGINVFMDDQGKFNNPVYLPAYIRRYPFMLARLRPDSDELSLCFDPTSEALGEFKKEGDPLFDGTEPTQMTKDILKFCEDFEQAGARTQAFVEELKKAELLMEGEVAIQQEGSENPFVYRGFQMVNEEKLRDLRGDELRKMSQSGMLPLIYAHLFSLNLVRDVFAMQMQQGKVPQQVELPTA</sequence>